<dbReference type="Proteomes" id="UP000663193">
    <property type="component" value="Chromosome 14"/>
</dbReference>
<organism evidence="2 3">
    <name type="scientific">Phaeosphaeria nodorum (strain SN15 / ATCC MYA-4574 / FGSC 10173)</name>
    <name type="common">Glume blotch fungus</name>
    <name type="synonym">Parastagonospora nodorum</name>
    <dbReference type="NCBI Taxonomy" id="321614"/>
    <lineage>
        <taxon>Eukaryota</taxon>
        <taxon>Fungi</taxon>
        <taxon>Dikarya</taxon>
        <taxon>Ascomycota</taxon>
        <taxon>Pezizomycotina</taxon>
        <taxon>Dothideomycetes</taxon>
        <taxon>Pleosporomycetidae</taxon>
        <taxon>Pleosporales</taxon>
        <taxon>Pleosporineae</taxon>
        <taxon>Phaeosphaeriaceae</taxon>
        <taxon>Parastagonospora</taxon>
    </lineage>
</organism>
<dbReference type="VEuPathDB" id="FungiDB:JI435_441100"/>
<dbReference type="EMBL" id="CP069036">
    <property type="protein sequence ID" value="QRD02609.1"/>
    <property type="molecule type" value="Genomic_DNA"/>
</dbReference>
<keyword evidence="3" id="KW-1185">Reference proteome</keyword>
<gene>
    <name evidence="2" type="ORF">JI435_441100</name>
</gene>
<protein>
    <submittedName>
        <fullName evidence="2">Uncharacterized protein</fullName>
    </submittedName>
</protein>
<reference evidence="3" key="1">
    <citation type="journal article" date="2021" name="BMC Genomics">
        <title>Chromosome-level genome assembly and manually-curated proteome of model necrotroph Parastagonospora nodorum Sn15 reveals a genome-wide trove of candidate effector homologs, and redundancy of virulence-related functions within an accessory chromosome.</title>
        <authorList>
            <person name="Bertazzoni S."/>
            <person name="Jones D.A.B."/>
            <person name="Phan H.T."/>
            <person name="Tan K.-C."/>
            <person name="Hane J.K."/>
        </authorList>
    </citation>
    <scope>NUCLEOTIDE SEQUENCE [LARGE SCALE GENOMIC DNA]</scope>
    <source>
        <strain evidence="3">SN15 / ATCC MYA-4574 / FGSC 10173)</strain>
    </source>
</reference>
<dbReference type="AlphaFoldDB" id="A0A7U2FC91"/>
<accession>A0A7U2FC91</accession>
<evidence type="ECO:0000256" key="1">
    <source>
        <dbReference type="SAM" id="MobiDB-lite"/>
    </source>
</evidence>
<evidence type="ECO:0000313" key="2">
    <source>
        <dbReference type="EMBL" id="QRD02609.1"/>
    </source>
</evidence>
<proteinExistence type="predicted"/>
<evidence type="ECO:0000313" key="3">
    <source>
        <dbReference type="Proteomes" id="UP000663193"/>
    </source>
</evidence>
<name>A0A7U2FC91_PHANO</name>
<feature type="region of interest" description="Disordered" evidence="1">
    <location>
        <begin position="88"/>
        <end position="111"/>
    </location>
</feature>
<sequence>MRPTCRQMDLPSKSRFGSRCTLERCALYMKKSCVESSQARAANHSARGNREEFRTADTVKATRRVRGERKNGEHQLMKHGGRLALIIGRTSPPGARPLGRPQKHAVHPDQQ</sequence>